<evidence type="ECO:0008006" key="3">
    <source>
        <dbReference type="Google" id="ProtNLM"/>
    </source>
</evidence>
<sequence length="152" mass="15907">MAMFPRIDSPCPYKAQLDEVMDGQFCRMCKRDVHDLTAMDEAARRAFLAGCETEVCVSYRIPALRPALAAAALAASVAALPAAAQSSDPAPVEAADIDAAYEDLDVIIVGGITDPKNTAKAEDAADAEIPELPVVVEEPGPAPRAVSVPARS</sequence>
<reference evidence="2" key="1">
    <citation type="journal article" date="2019" name="Int. J. Syst. Evol. Microbiol.">
        <title>The Global Catalogue of Microorganisms (GCM) 10K type strain sequencing project: providing services to taxonomists for standard genome sequencing and annotation.</title>
        <authorList>
            <consortium name="The Broad Institute Genomics Platform"/>
            <consortium name="The Broad Institute Genome Sequencing Center for Infectious Disease"/>
            <person name="Wu L."/>
            <person name="Ma J."/>
        </authorList>
    </citation>
    <scope>NUCLEOTIDE SEQUENCE [LARGE SCALE GENOMIC DNA]</scope>
    <source>
        <strain evidence="2">CCUG 62982</strain>
    </source>
</reference>
<dbReference type="RefSeq" id="WP_264946206.1">
    <property type="nucleotide sequence ID" value="NZ_JAPDRA010000011.1"/>
</dbReference>
<evidence type="ECO:0000313" key="1">
    <source>
        <dbReference type="EMBL" id="MFD0948205.1"/>
    </source>
</evidence>
<evidence type="ECO:0000313" key="2">
    <source>
        <dbReference type="Proteomes" id="UP001596977"/>
    </source>
</evidence>
<protein>
    <recommendedName>
        <fullName evidence="3">DUF1289 domain-containing protein</fullName>
    </recommendedName>
</protein>
<comment type="caution">
    <text evidence="1">The sequence shown here is derived from an EMBL/GenBank/DDBJ whole genome shotgun (WGS) entry which is preliminary data.</text>
</comment>
<proteinExistence type="predicted"/>
<dbReference type="EMBL" id="JBHTJG010000011">
    <property type="protein sequence ID" value="MFD0948205.1"/>
    <property type="molecule type" value="Genomic_DNA"/>
</dbReference>
<accession>A0ABW3HBY4</accession>
<organism evidence="1 2">
    <name type="scientific">Sphingomonas canadensis</name>
    <dbReference type="NCBI Taxonomy" id="1219257"/>
    <lineage>
        <taxon>Bacteria</taxon>
        <taxon>Pseudomonadati</taxon>
        <taxon>Pseudomonadota</taxon>
        <taxon>Alphaproteobacteria</taxon>
        <taxon>Sphingomonadales</taxon>
        <taxon>Sphingomonadaceae</taxon>
        <taxon>Sphingomonas</taxon>
    </lineage>
</organism>
<dbReference type="Proteomes" id="UP001596977">
    <property type="component" value="Unassembled WGS sequence"/>
</dbReference>
<name>A0ABW3HBY4_9SPHN</name>
<keyword evidence="2" id="KW-1185">Reference proteome</keyword>
<gene>
    <name evidence="1" type="ORF">ACFQ1E_17830</name>
</gene>